<reference evidence="5 6" key="1">
    <citation type="submission" date="2016-04" db="EMBL/GenBank/DDBJ databases">
        <title>Complete genome sequence and analysis of deep-sea sediment isolate, Amycolatopsis sp. WP1.</title>
        <authorList>
            <person name="Wang H."/>
            <person name="Chen S."/>
            <person name="Wu Q."/>
        </authorList>
    </citation>
    <scope>NUCLEOTIDE SEQUENCE [LARGE SCALE GENOMIC DNA]</scope>
    <source>
        <strain evidence="5 6">WP1</strain>
    </source>
</reference>
<organism evidence="5 6">
    <name type="scientific">Amycolatopsis albispora</name>
    <dbReference type="NCBI Taxonomy" id="1804986"/>
    <lineage>
        <taxon>Bacteria</taxon>
        <taxon>Bacillati</taxon>
        <taxon>Actinomycetota</taxon>
        <taxon>Actinomycetes</taxon>
        <taxon>Pseudonocardiales</taxon>
        <taxon>Pseudonocardiaceae</taxon>
        <taxon>Amycolatopsis</taxon>
    </lineage>
</organism>
<dbReference type="Pfam" id="PF12833">
    <property type="entry name" value="HTH_18"/>
    <property type="match status" value="1"/>
</dbReference>
<dbReference type="SUPFAM" id="SSF46689">
    <property type="entry name" value="Homeodomain-like"/>
    <property type="match status" value="1"/>
</dbReference>
<gene>
    <name evidence="5" type="ORF">A4R43_25120</name>
</gene>
<protein>
    <submittedName>
        <fullName evidence="5">AraC family transcriptional regulator</fullName>
    </submittedName>
</protein>
<dbReference type="SMART" id="SM00342">
    <property type="entry name" value="HTH_ARAC"/>
    <property type="match status" value="1"/>
</dbReference>
<dbReference type="PROSITE" id="PS01124">
    <property type="entry name" value="HTH_ARAC_FAMILY_2"/>
    <property type="match status" value="1"/>
</dbReference>
<dbReference type="InterPro" id="IPR046532">
    <property type="entry name" value="DUF6597"/>
</dbReference>
<dbReference type="EMBL" id="CP015163">
    <property type="protein sequence ID" value="AXB48779.1"/>
    <property type="molecule type" value="Genomic_DNA"/>
</dbReference>
<dbReference type="KEGG" id="aab:A4R43_25120"/>
<dbReference type="AlphaFoldDB" id="A0A344LL55"/>
<keyword evidence="2" id="KW-0238">DNA-binding</keyword>
<evidence type="ECO:0000256" key="1">
    <source>
        <dbReference type="ARBA" id="ARBA00023015"/>
    </source>
</evidence>
<dbReference type="PANTHER" id="PTHR46796">
    <property type="entry name" value="HTH-TYPE TRANSCRIPTIONAL ACTIVATOR RHAS-RELATED"/>
    <property type="match status" value="1"/>
</dbReference>
<dbReference type="GO" id="GO:0043565">
    <property type="term" value="F:sequence-specific DNA binding"/>
    <property type="evidence" value="ECO:0007669"/>
    <property type="project" value="InterPro"/>
</dbReference>
<accession>A0A344LL55</accession>
<dbReference type="Pfam" id="PF20240">
    <property type="entry name" value="DUF6597"/>
    <property type="match status" value="1"/>
</dbReference>
<dbReference type="InterPro" id="IPR018060">
    <property type="entry name" value="HTH_AraC"/>
</dbReference>
<dbReference type="GO" id="GO:0003700">
    <property type="term" value="F:DNA-binding transcription factor activity"/>
    <property type="evidence" value="ECO:0007669"/>
    <property type="project" value="InterPro"/>
</dbReference>
<evidence type="ECO:0000256" key="2">
    <source>
        <dbReference type="ARBA" id="ARBA00023125"/>
    </source>
</evidence>
<keyword evidence="6" id="KW-1185">Reference proteome</keyword>
<keyword evidence="1" id="KW-0805">Transcription regulation</keyword>
<evidence type="ECO:0000313" key="6">
    <source>
        <dbReference type="Proteomes" id="UP000250434"/>
    </source>
</evidence>
<feature type="domain" description="HTH araC/xylS-type" evidence="4">
    <location>
        <begin position="120"/>
        <end position="221"/>
    </location>
</feature>
<dbReference type="InterPro" id="IPR050204">
    <property type="entry name" value="AraC_XylS_family_regulators"/>
</dbReference>
<name>A0A344LL55_9PSEU</name>
<evidence type="ECO:0000259" key="4">
    <source>
        <dbReference type="PROSITE" id="PS01124"/>
    </source>
</evidence>
<evidence type="ECO:0000256" key="3">
    <source>
        <dbReference type="ARBA" id="ARBA00023163"/>
    </source>
</evidence>
<dbReference type="Gene3D" id="1.10.10.60">
    <property type="entry name" value="Homeodomain-like"/>
    <property type="match status" value="1"/>
</dbReference>
<sequence length="222" mass="24845">MARYVDRYWVVSWDYETPYRQLIVPYPNVHLVFNRSGGAYVTGVSSGHVIRVLEGSDGVFGVAFRPGCFRPFLGRSVSTLTDTTVDVAEVFREPIPNPLTVESVEQFLLAQLPDPDPRADIAADAVSMIIAKPEITRVSLLADALGMNARTLQRLFAEHVGIGPKWVIRRYRLHEVTERLAAGAEIDWAALAADLGYADQAHFTRDFKTMFGESPTHYAERY</sequence>
<dbReference type="InterPro" id="IPR009057">
    <property type="entry name" value="Homeodomain-like_sf"/>
</dbReference>
<proteinExistence type="predicted"/>
<dbReference type="PANTHER" id="PTHR46796:SF15">
    <property type="entry name" value="BLL1074 PROTEIN"/>
    <property type="match status" value="1"/>
</dbReference>
<keyword evidence="3" id="KW-0804">Transcription</keyword>
<dbReference type="Proteomes" id="UP000250434">
    <property type="component" value="Chromosome"/>
</dbReference>
<evidence type="ECO:0000313" key="5">
    <source>
        <dbReference type="EMBL" id="AXB48779.1"/>
    </source>
</evidence>